<evidence type="ECO:0000256" key="12">
    <source>
        <dbReference type="ARBA" id="ARBA00023004"/>
    </source>
</evidence>
<evidence type="ECO:0000256" key="5">
    <source>
        <dbReference type="ARBA" id="ARBA00009716"/>
    </source>
</evidence>
<evidence type="ECO:0000256" key="17">
    <source>
        <dbReference type="ARBA" id="ARBA00039085"/>
    </source>
</evidence>
<keyword evidence="10" id="KW-0315">Glutamine amidotransferase</keyword>
<comment type="pathway">
    <text evidence="16">Amino-acid biosynthesis; L-glutamate biosynthesis via GLT pathway; L-glutamate from 2-oxoglutarate and L-glutamine (ferredoxin route): step 1/1.</text>
</comment>
<dbReference type="InterPro" id="IPR017932">
    <property type="entry name" value="GATase_2_dom"/>
</dbReference>
<keyword evidence="8" id="KW-0288">FMN</keyword>
<keyword evidence="6" id="KW-0028">Amino-acid biosynthesis</keyword>
<reference evidence="19" key="1">
    <citation type="submission" date="2022-06" db="EMBL/GenBank/DDBJ databases">
        <title>Uncovering the hologenomic basis of an extraordinary plant invasion.</title>
        <authorList>
            <person name="Bieker V.C."/>
            <person name="Martin M.D."/>
            <person name="Gilbert T."/>
            <person name="Hodgins K."/>
            <person name="Battlay P."/>
            <person name="Petersen B."/>
            <person name="Wilson J."/>
        </authorList>
    </citation>
    <scope>NUCLEOTIDE SEQUENCE</scope>
    <source>
        <strain evidence="19">AA19_3_7</strain>
        <tissue evidence="19">Leaf</tissue>
    </source>
</reference>
<evidence type="ECO:0000256" key="13">
    <source>
        <dbReference type="ARBA" id="ARBA00023014"/>
    </source>
</evidence>
<evidence type="ECO:0000256" key="1">
    <source>
        <dbReference type="ARBA" id="ARBA00001917"/>
    </source>
</evidence>
<keyword evidence="7" id="KW-0285">Flavoprotein</keyword>
<evidence type="ECO:0000256" key="9">
    <source>
        <dbReference type="ARBA" id="ARBA00022723"/>
    </source>
</evidence>
<feature type="non-terminal residue" evidence="19">
    <location>
        <position position="1"/>
    </location>
</feature>
<keyword evidence="13" id="KW-0411">Iron-sulfur</keyword>
<proteinExistence type="inferred from homology"/>
<comment type="pathway">
    <text evidence="4">Nitrogen metabolism.</text>
</comment>
<evidence type="ECO:0000256" key="15">
    <source>
        <dbReference type="ARBA" id="ARBA00023291"/>
    </source>
</evidence>
<dbReference type="SUPFAM" id="SSF56235">
    <property type="entry name" value="N-terminal nucleophile aminohydrolases (Ntn hydrolases)"/>
    <property type="match status" value="1"/>
</dbReference>
<evidence type="ECO:0000259" key="18">
    <source>
        <dbReference type="PROSITE" id="PS51278"/>
    </source>
</evidence>
<keyword evidence="15" id="KW-0003">3Fe-4S</keyword>
<comment type="pathway">
    <text evidence="3">Energy metabolism; nitrogen metabolism.</text>
</comment>
<dbReference type="GO" id="GO:0046872">
    <property type="term" value="F:metal ion binding"/>
    <property type="evidence" value="ECO:0007669"/>
    <property type="project" value="UniProtKB-KW"/>
</dbReference>
<comment type="similarity">
    <text evidence="5">Belongs to the glutamate synthase family.</text>
</comment>
<dbReference type="Proteomes" id="UP001206925">
    <property type="component" value="Unassembled WGS sequence"/>
</dbReference>
<dbReference type="EMBL" id="JAMZMK010011039">
    <property type="protein sequence ID" value="KAI7729212.1"/>
    <property type="molecule type" value="Genomic_DNA"/>
</dbReference>
<evidence type="ECO:0000313" key="20">
    <source>
        <dbReference type="Proteomes" id="UP001206925"/>
    </source>
</evidence>
<keyword evidence="12" id="KW-0408">Iron</keyword>
<evidence type="ECO:0000256" key="3">
    <source>
        <dbReference type="ARBA" id="ARBA00004802"/>
    </source>
</evidence>
<dbReference type="Pfam" id="PF00310">
    <property type="entry name" value="GATase_2"/>
    <property type="match status" value="1"/>
</dbReference>
<dbReference type="GO" id="GO:0016041">
    <property type="term" value="F:glutamate synthase (ferredoxin) activity"/>
    <property type="evidence" value="ECO:0007669"/>
    <property type="project" value="UniProtKB-EC"/>
</dbReference>
<comment type="caution">
    <text evidence="19">The sequence shown here is derived from an EMBL/GenBank/DDBJ whole genome shotgun (WGS) entry which is preliminary data.</text>
</comment>
<evidence type="ECO:0000256" key="2">
    <source>
        <dbReference type="ARBA" id="ARBA00001927"/>
    </source>
</evidence>
<comment type="cofactor">
    <cofactor evidence="1">
        <name>FMN</name>
        <dbReference type="ChEBI" id="CHEBI:58210"/>
    </cofactor>
</comment>
<organism evidence="19 20">
    <name type="scientific">Ambrosia artemisiifolia</name>
    <name type="common">Common ragweed</name>
    <dbReference type="NCBI Taxonomy" id="4212"/>
    <lineage>
        <taxon>Eukaryota</taxon>
        <taxon>Viridiplantae</taxon>
        <taxon>Streptophyta</taxon>
        <taxon>Embryophyta</taxon>
        <taxon>Tracheophyta</taxon>
        <taxon>Spermatophyta</taxon>
        <taxon>Magnoliopsida</taxon>
        <taxon>eudicotyledons</taxon>
        <taxon>Gunneridae</taxon>
        <taxon>Pentapetalae</taxon>
        <taxon>asterids</taxon>
        <taxon>campanulids</taxon>
        <taxon>Asterales</taxon>
        <taxon>Asteraceae</taxon>
        <taxon>Asteroideae</taxon>
        <taxon>Heliantheae alliance</taxon>
        <taxon>Heliantheae</taxon>
        <taxon>Ambrosia</taxon>
    </lineage>
</organism>
<evidence type="ECO:0000256" key="10">
    <source>
        <dbReference type="ARBA" id="ARBA00022962"/>
    </source>
</evidence>
<comment type="cofactor">
    <cofactor evidence="2">
        <name>[3Fe-4S] cluster</name>
        <dbReference type="ChEBI" id="CHEBI:21137"/>
    </cofactor>
</comment>
<evidence type="ECO:0000313" key="19">
    <source>
        <dbReference type="EMBL" id="KAI7729212.1"/>
    </source>
</evidence>
<dbReference type="PROSITE" id="PS51278">
    <property type="entry name" value="GATASE_TYPE_2"/>
    <property type="match status" value="1"/>
</dbReference>
<dbReference type="GO" id="GO:0051538">
    <property type="term" value="F:3 iron, 4 sulfur cluster binding"/>
    <property type="evidence" value="ECO:0007669"/>
    <property type="project" value="UniProtKB-KW"/>
</dbReference>
<evidence type="ECO:0000256" key="11">
    <source>
        <dbReference type="ARBA" id="ARBA00023002"/>
    </source>
</evidence>
<gene>
    <name evidence="19" type="ORF">M8C21_016138</name>
</gene>
<keyword evidence="14" id="KW-0314">Glutamate biosynthesis</keyword>
<keyword evidence="11" id="KW-0560">Oxidoreductase</keyword>
<evidence type="ECO:0000256" key="8">
    <source>
        <dbReference type="ARBA" id="ARBA00022643"/>
    </source>
</evidence>
<evidence type="ECO:0000256" key="16">
    <source>
        <dbReference type="ARBA" id="ARBA00037928"/>
    </source>
</evidence>
<evidence type="ECO:0000256" key="7">
    <source>
        <dbReference type="ARBA" id="ARBA00022630"/>
    </source>
</evidence>
<protein>
    <recommendedName>
        <fullName evidence="17">glutamate synthase (ferredoxin)</fullName>
        <ecNumber evidence="17">1.4.7.1</ecNumber>
    </recommendedName>
</protein>
<accession>A0AAD5BTA0</accession>
<dbReference type="AlphaFoldDB" id="A0AAD5BTA0"/>
<sequence>MSVTFNNVFQTRPDPNLTTPFSNRPLTGFSRVRVGVRQSSLLGKKLVGSGSGSGLVRVRDWKRVDPKRGGVVVRSNLSLVPEKPLGLYDPRFDKDACGVGFVAELSGESNRKTVTDAIEMLVRMSHRGACGCETNTGDGAGILVGIPHDFYKEVAESLGHTVLGWRTVLTDNSSLGKSALQTEPVIEQVFLTPTSRSKADFEQQMYILRRVSMVAIRAALNLQHGGVKDFYICSLSSRTVVYKGQLKPNQLKEYYYADLGNERFTSYMAL</sequence>
<keyword evidence="9" id="KW-0479">Metal-binding</keyword>
<name>A0AAD5BTA0_AMBAR</name>
<dbReference type="Gene3D" id="3.60.20.10">
    <property type="entry name" value="Glutamine Phosphoribosylpyrophosphate, subunit 1, domain 1"/>
    <property type="match status" value="2"/>
</dbReference>
<dbReference type="GO" id="GO:0016040">
    <property type="term" value="F:glutamate synthase (NADH) activity"/>
    <property type="evidence" value="ECO:0007669"/>
    <property type="project" value="TreeGrafter"/>
</dbReference>
<dbReference type="InterPro" id="IPR029055">
    <property type="entry name" value="Ntn_hydrolases_N"/>
</dbReference>
<dbReference type="GO" id="GO:0019676">
    <property type="term" value="P:ammonia assimilation cycle"/>
    <property type="evidence" value="ECO:0007669"/>
    <property type="project" value="TreeGrafter"/>
</dbReference>
<dbReference type="PANTHER" id="PTHR11938">
    <property type="entry name" value="FAD NADPH DEHYDROGENASE/OXIDOREDUCTASE"/>
    <property type="match status" value="1"/>
</dbReference>
<keyword evidence="20" id="KW-1185">Reference proteome</keyword>
<feature type="domain" description="Glutamine amidotransferase type-2" evidence="18">
    <location>
        <begin position="97"/>
        <end position="270"/>
    </location>
</feature>
<dbReference type="InterPro" id="IPR050711">
    <property type="entry name" value="ET-N_metabolism_enzyme"/>
</dbReference>
<dbReference type="GO" id="GO:0006537">
    <property type="term" value="P:glutamate biosynthetic process"/>
    <property type="evidence" value="ECO:0007669"/>
    <property type="project" value="UniProtKB-KW"/>
</dbReference>
<evidence type="ECO:0000256" key="14">
    <source>
        <dbReference type="ARBA" id="ARBA00023164"/>
    </source>
</evidence>
<dbReference type="EC" id="1.4.7.1" evidence="17"/>
<evidence type="ECO:0000256" key="4">
    <source>
        <dbReference type="ARBA" id="ARBA00004909"/>
    </source>
</evidence>
<dbReference type="PANTHER" id="PTHR11938:SF133">
    <property type="entry name" value="GLUTAMATE SYNTHASE (NADH)"/>
    <property type="match status" value="1"/>
</dbReference>
<evidence type="ECO:0000256" key="6">
    <source>
        <dbReference type="ARBA" id="ARBA00022605"/>
    </source>
</evidence>